<protein>
    <submittedName>
        <fullName evidence="1">Uncharacterized protein</fullName>
    </submittedName>
</protein>
<name>A0A0D8XEA5_DICVI</name>
<reference evidence="2" key="2">
    <citation type="journal article" date="2016" name="Sci. Rep.">
        <title>Dictyocaulus viviparus genome, variome and transcriptome elucidate lungworm biology and support future intervention.</title>
        <authorList>
            <person name="McNulty S.N."/>
            <person name="Strube C."/>
            <person name="Rosa B.A."/>
            <person name="Martin J.C."/>
            <person name="Tyagi R."/>
            <person name="Choi Y.J."/>
            <person name="Wang Q."/>
            <person name="Hallsworth Pepin K."/>
            <person name="Zhang X."/>
            <person name="Ozersky P."/>
            <person name="Wilson R.K."/>
            <person name="Sternberg P.W."/>
            <person name="Gasser R.B."/>
            <person name="Mitreva M."/>
        </authorList>
    </citation>
    <scope>NUCLEOTIDE SEQUENCE [LARGE SCALE GENOMIC DNA]</scope>
    <source>
        <strain evidence="2">HannoverDv2000</strain>
    </source>
</reference>
<proteinExistence type="predicted"/>
<accession>A0A0D8XEA5</accession>
<dbReference type="Proteomes" id="UP000053766">
    <property type="component" value="Unassembled WGS sequence"/>
</dbReference>
<reference evidence="1 2" key="1">
    <citation type="submission" date="2013-11" db="EMBL/GenBank/DDBJ databases">
        <title>Draft genome of the bovine lungworm Dictyocaulus viviparus.</title>
        <authorList>
            <person name="Mitreva M."/>
        </authorList>
    </citation>
    <scope>NUCLEOTIDE SEQUENCE [LARGE SCALE GENOMIC DNA]</scope>
    <source>
        <strain evidence="1 2">HannoverDv2000</strain>
    </source>
</reference>
<dbReference type="AlphaFoldDB" id="A0A0D8XEA5"/>
<sequence>MHFVGCDRQLFSFLPELIEVTKISKQTPGSKLIPLDTEQKSNIKMKIWLLFKVAIWMTSWKLLNAESFNEIELYDVNDPRMLVDCFQCTSRSRLLMIDGHMLFHAGRNKNITFLTSGSGTIFVDQTDISKLPELKVTFVRKS</sequence>
<dbReference type="STRING" id="29172.A0A0D8XEA5"/>
<organism evidence="1 2">
    <name type="scientific">Dictyocaulus viviparus</name>
    <name type="common">Bovine lungworm</name>
    <dbReference type="NCBI Taxonomy" id="29172"/>
    <lineage>
        <taxon>Eukaryota</taxon>
        <taxon>Metazoa</taxon>
        <taxon>Ecdysozoa</taxon>
        <taxon>Nematoda</taxon>
        <taxon>Chromadorea</taxon>
        <taxon>Rhabditida</taxon>
        <taxon>Rhabditina</taxon>
        <taxon>Rhabditomorpha</taxon>
        <taxon>Strongyloidea</taxon>
        <taxon>Metastrongylidae</taxon>
        <taxon>Dictyocaulus</taxon>
    </lineage>
</organism>
<evidence type="ECO:0000313" key="1">
    <source>
        <dbReference type="EMBL" id="KJH40741.1"/>
    </source>
</evidence>
<dbReference type="OrthoDB" id="10009301at2759"/>
<evidence type="ECO:0000313" key="2">
    <source>
        <dbReference type="Proteomes" id="UP000053766"/>
    </source>
</evidence>
<keyword evidence="2" id="KW-1185">Reference proteome</keyword>
<gene>
    <name evidence="1" type="ORF">DICVIV_13295</name>
</gene>
<dbReference type="EMBL" id="KN717030">
    <property type="protein sequence ID" value="KJH40741.1"/>
    <property type="molecule type" value="Genomic_DNA"/>
</dbReference>